<dbReference type="Proteomes" id="UP000095464">
    <property type="component" value="Unassembled WGS sequence"/>
</dbReference>
<evidence type="ECO:0000313" key="1">
    <source>
        <dbReference type="EMBL" id="OEK58975.1"/>
    </source>
</evidence>
<gene>
    <name evidence="1" type="ORF">ASS94_01220</name>
</gene>
<reference evidence="2" key="1">
    <citation type="submission" date="2015-11" db="EMBL/GenBank/DDBJ databases">
        <title>Genomic diversity of Staphylococcus saprophyticus strains from urinary tract infections, animal surfaces, and fermented foods.</title>
        <authorList>
            <person name="Wolfe B.E."/>
        </authorList>
    </citation>
    <scope>NUCLEOTIDE SEQUENCE [LARGE SCALE GENOMIC DNA]</scope>
    <source>
        <strain evidence="2">738_7</strain>
    </source>
</reference>
<dbReference type="RefSeq" id="WP_069854376.1">
    <property type="nucleotide sequence ID" value="NZ_LNPX01000004.1"/>
</dbReference>
<evidence type="ECO:0000313" key="2">
    <source>
        <dbReference type="Proteomes" id="UP000095464"/>
    </source>
</evidence>
<comment type="caution">
    <text evidence="1">The sequence shown here is derived from an EMBL/GenBank/DDBJ whole genome shotgun (WGS) entry which is preliminary data.</text>
</comment>
<proteinExistence type="predicted"/>
<dbReference type="AlphaFoldDB" id="A0AAP7IF69"/>
<sequence>MENNLNDLINELYEEKLNVTIVENNNTLEIESDKTHISVEVYNIKNSDLILIELEDDKLSELEIIIYNYSMVSPTLQEAYEMIINEIRVNETEGIESI</sequence>
<organism evidence="1 2">
    <name type="scientific">Staphylococcus equorum</name>
    <dbReference type="NCBI Taxonomy" id="246432"/>
    <lineage>
        <taxon>Bacteria</taxon>
        <taxon>Bacillati</taxon>
        <taxon>Bacillota</taxon>
        <taxon>Bacilli</taxon>
        <taxon>Bacillales</taxon>
        <taxon>Staphylococcaceae</taxon>
        <taxon>Staphylococcus</taxon>
    </lineage>
</organism>
<protein>
    <submittedName>
        <fullName evidence="1">Uncharacterized protein</fullName>
    </submittedName>
</protein>
<accession>A0AAP7IF69</accession>
<dbReference type="EMBL" id="LNPX01000004">
    <property type="protein sequence ID" value="OEK58975.1"/>
    <property type="molecule type" value="Genomic_DNA"/>
</dbReference>
<name>A0AAP7IF69_9STAP</name>